<dbReference type="EC" id="2.3.1.-" evidence="2"/>
<dbReference type="EMBL" id="JBHUNA010000024">
    <property type="protein sequence ID" value="MFD2761539.1"/>
    <property type="molecule type" value="Genomic_DNA"/>
</dbReference>
<name>A0ABW5VAF6_9BACI</name>
<gene>
    <name evidence="2" type="ORF">ACFSUO_11310</name>
</gene>
<evidence type="ECO:0000259" key="1">
    <source>
        <dbReference type="PROSITE" id="PS51186"/>
    </source>
</evidence>
<dbReference type="PANTHER" id="PTHR41700:SF1">
    <property type="entry name" value="N-ACETYLTRANSFERASE DOMAIN-CONTAINING PROTEIN"/>
    <property type="match status" value="1"/>
</dbReference>
<dbReference type="Gene3D" id="3.40.630.30">
    <property type="match status" value="1"/>
</dbReference>
<dbReference type="InterPro" id="IPR000182">
    <property type="entry name" value="GNAT_dom"/>
</dbReference>
<evidence type="ECO:0000313" key="2">
    <source>
        <dbReference type="EMBL" id="MFD2761539.1"/>
    </source>
</evidence>
<dbReference type="RefSeq" id="WP_382394140.1">
    <property type="nucleotide sequence ID" value="NZ_JBHUNA010000024.1"/>
</dbReference>
<dbReference type="SUPFAM" id="SSF55729">
    <property type="entry name" value="Acyl-CoA N-acyltransferases (Nat)"/>
    <property type="match status" value="1"/>
</dbReference>
<reference evidence="3" key="1">
    <citation type="journal article" date="2019" name="Int. J. Syst. Evol. Microbiol.">
        <title>The Global Catalogue of Microorganisms (GCM) 10K type strain sequencing project: providing services to taxonomists for standard genome sequencing and annotation.</title>
        <authorList>
            <consortium name="The Broad Institute Genomics Platform"/>
            <consortium name="The Broad Institute Genome Sequencing Center for Infectious Disease"/>
            <person name="Wu L."/>
            <person name="Ma J."/>
        </authorList>
    </citation>
    <scope>NUCLEOTIDE SEQUENCE [LARGE SCALE GENOMIC DNA]</scope>
    <source>
        <strain evidence="3">TISTR 1535</strain>
    </source>
</reference>
<dbReference type="CDD" id="cd04301">
    <property type="entry name" value="NAT_SF"/>
    <property type="match status" value="1"/>
</dbReference>
<organism evidence="2 3">
    <name type="scientific">Lentibacillus juripiscarius</name>
    <dbReference type="NCBI Taxonomy" id="257446"/>
    <lineage>
        <taxon>Bacteria</taxon>
        <taxon>Bacillati</taxon>
        <taxon>Bacillota</taxon>
        <taxon>Bacilli</taxon>
        <taxon>Bacillales</taxon>
        <taxon>Bacillaceae</taxon>
        <taxon>Lentibacillus</taxon>
    </lineage>
</organism>
<dbReference type="PROSITE" id="PS51186">
    <property type="entry name" value="GNAT"/>
    <property type="match status" value="1"/>
</dbReference>
<dbReference type="Proteomes" id="UP001597502">
    <property type="component" value="Unassembled WGS sequence"/>
</dbReference>
<accession>A0ABW5VAF6</accession>
<sequence>MTESITIKQLTTMDELHHMQEVEQAVWAMSPNPVHQTYTAMNNGGIILGAFDGQKMIGFLYSFAGFDGERPYLCSHMLGILPAYRKQGLGKKMKREQYSLARQQGYPMITWTYDPLESMNAYLNLHQLRATGAHYKPNYYGTMTDKLNQGLRTDRFQIEWDLTKDEEPTKAEIDTNRLLIRLKQSGEPVSNLAVFDVREDSWFVPIPENFQTIKQENVELARKWRDVTGDVFRELFAAGFIAYDILRDNAQQISYYYFLKKNKS</sequence>
<keyword evidence="2" id="KW-0808">Transferase</keyword>
<dbReference type="PANTHER" id="PTHR41700">
    <property type="entry name" value="GCN5-RELATED N-ACETYLTRANSFERASE"/>
    <property type="match status" value="1"/>
</dbReference>
<keyword evidence="3" id="KW-1185">Reference proteome</keyword>
<dbReference type="InterPro" id="IPR016181">
    <property type="entry name" value="Acyl_CoA_acyltransferase"/>
</dbReference>
<dbReference type="GO" id="GO:0016746">
    <property type="term" value="F:acyltransferase activity"/>
    <property type="evidence" value="ECO:0007669"/>
    <property type="project" value="UniProtKB-KW"/>
</dbReference>
<proteinExistence type="predicted"/>
<evidence type="ECO:0000313" key="3">
    <source>
        <dbReference type="Proteomes" id="UP001597502"/>
    </source>
</evidence>
<comment type="caution">
    <text evidence="2">The sequence shown here is derived from an EMBL/GenBank/DDBJ whole genome shotgun (WGS) entry which is preliminary data.</text>
</comment>
<dbReference type="InterPro" id="IPR038764">
    <property type="entry name" value="GNAT_N_AcTrfase_prd"/>
</dbReference>
<feature type="domain" description="N-acetyltransferase" evidence="1">
    <location>
        <begin position="5"/>
        <end position="148"/>
    </location>
</feature>
<protein>
    <submittedName>
        <fullName evidence="2">GNAT family N-acetyltransferase</fullName>
        <ecNumber evidence="2">2.3.1.-</ecNumber>
    </submittedName>
</protein>
<dbReference type="Pfam" id="PF00583">
    <property type="entry name" value="Acetyltransf_1"/>
    <property type="match status" value="1"/>
</dbReference>
<keyword evidence="2" id="KW-0012">Acyltransferase</keyword>